<organism evidence="3">
    <name type="scientific">Octopus bimaculoides</name>
    <name type="common">California two-spotted octopus</name>
    <dbReference type="NCBI Taxonomy" id="37653"/>
    <lineage>
        <taxon>Eukaryota</taxon>
        <taxon>Metazoa</taxon>
        <taxon>Spiralia</taxon>
        <taxon>Lophotrochozoa</taxon>
        <taxon>Mollusca</taxon>
        <taxon>Cephalopoda</taxon>
        <taxon>Coleoidea</taxon>
        <taxon>Octopodiformes</taxon>
        <taxon>Octopoda</taxon>
        <taxon>Incirrata</taxon>
        <taxon>Octopodidae</taxon>
        <taxon>Octopus</taxon>
    </lineage>
</organism>
<feature type="compositionally biased region" description="Basic and acidic residues" evidence="1">
    <location>
        <begin position="580"/>
        <end position="592"/>
    </location>
</feature>
<dbReference type="GO" id="GO:0004672">
    <property type="term" value="F:protein kinase activity"/>
    <property type="evidence" value="ECO:0007669"/>
    <property type="project" value="InterPro"/>
</dbReference>
<accession>A0A0L8HK87</accession>
<dbReference type="OMA" id="ANIYCDE"/>
<feature type="region of interest" description="Disordered" evidence="1">
    <location>
        <begin position="525"/>
        <end position="612"/>
    </location>
</feature>
<dbReference type="STRING" id="37653.A0A0L8HK87"/>
<dbReference type="InterPro" id="IPR000719">
    <property type="entry name" value="Prot_kinase_dom"/>
</dbReference>
<feature type="compositionally biased region" description="Polar residues" evidence="1">
    <location>
        <begin position="569"/>
        <end position="579"/>
    </location>
</feature>
<dbReference type="Gene3D" id="3.30.200.20">
    <property type="entry name" value="Phosphorylase Kinase, domain 1"/>
    <property type="match status" value="1"/>
</dbReference>
<dbReference type="PROSITE" id="PS00109">
    <property type="entry name" value="PROTEIN_KINASE_TYR"/>
    <property type="match status" value="1"/>
</dbReference>
<feature type="compositionally biased region" description="Basic and acidic residues" evidence="1">
    <location>
        <begin position="529"/>
        <end position="539"/>
    </location>
</feature>
<dbReference type="SUPFAM" id="SSF56112">
    <property type="entry name" value="Protein kinase-like (PK-like)"/>
    <property type="match status" value="1"/>
</dbReference>
<dbReference type="KEGG" id="obi:106870410"/>
<feature type="domain" description="Protein kinase" evidence="2">
    <location>
        <begin position="110"/>
        <end position="382"/>
    </location>
</feature>
<dbReference type="CDD" id="cd00192">
    <property type="entry name" value="PTKc"/>
    <property type="match status" value="1"/>
</dbReference>
<dbReference type="PROSITE" id="PS50011">
    <property type="entry name" value="PROTEIN_KINASE_DOM"/>
    <property type="match status" value="1"/>
</dbReference>
<feature type="region of interest" description="Disordered" evidence="1">
    <location>
        <begin position="823"/>
        <end position="855"/>
    </location>
</feature>
<dbReference type="GO" id="GO:0005524">
    <property type="term" value="F:ATP binding"/>
    <property type="evidence" value="ECO:0007669"/>
    <property type="project" value="InterPro"/>
</dbReference>
<dbReference type="EMBL" id="KQ418031">
    <property type="protein sequence ID" value="KOF89199.1"/>
    <property type="molecule type" value="Genomic_DNA"/>
</dbReference>
<feature type="compositionally biased region" description="Low complexity" evidence="1">
    <location>
        <begin position="845"/>
        <end position="855"/>
    </location>
</feature>
<dbReference type="PRINTS" id="PR00109">
    <property type="entry name" value="TYRKINASE"/>
</dbReference>
<dbReference type="AlphaFoldDB" id="A0A0L8HK87"/>
<dbReference type="InterPro" id="IPR001245">
    <property type="entry name" value="Ser-Thr/Tyr_kinase_cat_dom"/>
</dbReference>
<evidence type="ECO:0000256" key="1">
    <source>
        <dbReference type="SAM" id="MobiDB-lite"/>
    </source>
</evidence>
<protein>
    <recommendedName>
        <fullName evidence="2">Protein kinase domain-containing protein</fullName>
    </recommendedName>
</protein>
<gene>
    <name evidence="3" type="ORF">OCBIM_22013510mg</name>
</gene>
<dbReference type="EMBL" id="KQ418031">
    <property type="protein sequence ID" value="KOF89194.1"/>
    <property type="molecule type" value="Genomic_DNA"/>
</dbReference>
<dbReference type="Pfam" id="PF07714">
    <property type="entry name" value="PK_Tyr_Ser-Thr"/>
    <property type="match status" value="1"/>
</dbReference>
<evidence type="ECO:0000313" key="3">
    <source>
        <dbReference type="EMBL" id="KOF89200.1"/>
    </source>
</evidence>
<dbReference type="Gene3D" id="1.10.510.10">
    <property type="entry name" value="Transferase(Phosphotransferase) domain 1"/>
    <property type="match status" value="1"/>
</dbReference>
<dbReference type="PANTHER" id="PTHR24417">
    <property type="entry name" value="SERINE/THREONINE-PROTEIN KINASE LMTK1"/>
    <property type="match status" value="1"/>
</dbReference>
<name>A0A0L8HK87_OCTBM</name>
<dbReference type="PANTHER" id="PTHR24417:SF7">
    <property type="entry name" value="CHROMATIN MODIFICATION-RELATED PROTEIN EAF1"/>
    <property type="match status" value="1"/>
</dbReference>
<dbReference type="EMBL" id="KQ418031">
    <property type="protein sequence ID" value="KOF89200.1"/>
    <property type="molecule type" value="Genomic_DNA"/>
</dbReference>
<evidence type="ECO:0000259" key="2">
    <source>
        <dbReference type="PROSITE" id="PS50011"/>
    </source>
</evidence>
<dbReference type="InterPro" id="IPR008266">
    <property type="entry name" value="Tyr_kinase_AS"/>
</dbReference>
<reference evidence="3" key="1">
    <citation type="submission" date="2015-07" db="EMBL/GenBank/DDBJ databases">
        <title>MeaNS - Measles Nucleotide Surveillance Program.</title>
        <authorList>
            <person name="Tran T."/>
            <person name="Druce J."/>
        </authorList>
    </citation>
    <scope>NUCLEOTIDE SEQUENCE</scope>
    <source>
        <strain evidence="3">UCB-OBI-ISO-001</strain>
        <tissue evidence="3">Gonad</tissue>
    </source>
</reference>
<dbReference type="OrthoDB" id="5973359at2759"/>
<proteinExistence type="predicted"/>
<sequence>MLEITVLVSIVVLASIVFLAFQCSCFGKSTRFKSFEEDAENPRERPLEGCVGPEVDNTSLVNFEPLPDILSKAIPATTALRPRITCIATDNNEPNSRIVSFQQAFPRKQLTYLSEMGMGWFGQVVQGIADNVLVGVRQSNVVVQVLRDDASALEMQKFLQEVAGYRILDHPNVLRLLGMCTEAIPFLILFEYFPLGDLKSYLIEQENKLPMHKERKLLLHFAVDVACGLACLHRHNYVHCDLALRNCLVTNDLSVKVGDYGLAEDLYKEDYYDTGCDLLPVRWMAPETLTLQKGVWRTKAFTPQANIWSYGVSMWELIQFGRQPYHWLTDEQVLDCVVLKKTEVLPVPNYPEHQKINIYELMKMCWQKPEQRPTIEELHGHLLDLEISLKNMEESDFESKWNILSPVEIESPSHGIAPESMEIATDALELFVAETEAPVANGNTGDVALNIPIEVPLENGLTIPLASRHLLTFNDSDLVTDINTETEEKLLAQLESETKNAPNSETMLHLDPEFQLEPKSPAKAIAKQGKVDLSGHDDVDSVDGSSPISTSKVKKANSTEEDGMPSPIPNVSPNTSPSHSDAELQRSSERIQDLSSIHSCSDESANESSPEISEEMADIYFQRRPNSSGLRRSNMKAMPLAPIPENGIPVDSFSGTFNKSRLIKSNSDDSPSQQDSYEWDELVGGQLVGKSCDNVPSPRRSLDFDWSMDSNPKPVTHNKRRRHTLASLPHLGKNSEFSFGKSDNSCFSTSGTGLNACSIASEILTSRVISPISKKTPPRRTFYTISSLNDIDLDIGDDDDGLEMDNFDIPRSLHLKYSTSQDLTTVGNSDTSKDFTDLPLDEESVPSSSSLPSTSEAFCEDLLERISSIESGSGSPLESLKQQDS</sequence>
<dbReference type="InterPro" id="IPR011009">
    <property type="entry name" value="Kinase-like_dom_sf"/>
</dbReference>
<feature type="compositionally biased region" description="Polar residues" evidence="1">
    <location>
        <begin position="593"/>
        <end position="611"/>
    </location>
</feature>